<evidence type="ECO:0000313" key="7">
    <source>
        <dbReference type="EMBL" id="QNM15709.1"/>
    </source>
</evidence>
<proteinExistence type="inferred from homology"/>
<evidence type="ECO:0000313" key="8">
    <source>
        <dbReference type="Proteomes" id="UP000515913"/>
    </source>
</evidence>
<evidence type="ECO:0000256" key="3">
    <source>
        <dbReference type="ARBA" id="ARBA00022729"/>
    </source>
</evidence>
<dbReference type="SMART" id="SM00062">
    <property type="entry name" value="PBPb"/>
    <property type="match status" value="1"/>
</dbReference>
<feature type="domain" description="Ionotropic glutamate receptor C-terminal" evidence="6">
    <location>
        <begin position="34"/>
        <end position="254"/>
    </location>
</feature>
<dbReference type="InterPro" id="IPR001320">
    <property type="entry name" value="Iontro_rcpt_C"/>
</dbReference>
<dbReference type="RefSeq" id="WP_101474977.1">
    <property type="nucleotide sequence ID" value="NZ_CP060637.1"/>
</dbReference>
<comment type="subcellular location">
    <subcellularLocation>
        <location evidence="1">Cell envelope</location>
    </subcellularLocation>
</comment>
<dbReference type="Pfam" id="PF00497">
    <property type="entry name" value="SBP_bac_3"/>
    <property type="match status" value="1"/>
</dbReference>
<dbReference type="CDD" id="cd00996">
    <property type="entry name" value="PBP2_AatB_like"/>
    <property type="match status" value="1"/>
</dbReference>
<feature type="domain" description="Solute-binding protein family 3/N-terminal" evidence="5">
    <location>
        <begin position="34"/>
        <end position="254"/>
    </location>
</feature>
<dbReference type="GO" id="GO:0015276">
    <property type="term" value="F:ligand-gated monoatomic ion channel activity"/>
    <property type="evidence" value="ECO:0007669"/>
    <property type="project" value="InterPro"/>
</dbReference>
<evidence type="ECO:0000256" key="2">
    <source>
        <dbReference type="ARBA" id="ARBA00010333"/>
    </source>
</evidence>
<dbReference type="PANTHER" id="PTHR35936">
    <property type="entry name" value="MEMBRANE-BOUND LYTIC MUREIN TRANSGLYCOSYLASE F"/>
    <property type="match status" value="1"/>
</dbReference>
<dbReference type="Gene3D" id="3.40.190.10">
    <property type="entry name" value="Periplasmic binding protein-like II"/>
    <property type="match status" value="2"/>
</dbReference>
<keyword evidence="3" id="KW-0732">Signal</keyword>
<dbReference type="PANTHER" id="PTHR35936:SF34">
    <property type="entry name" value="ABC TRANSPORTER EXTRACELLULAR-BINDING PROTEIN YCKB-RELATED"/>
    <property type="match status" value="1"/>
</dbReference>
<comment type="similarity">
    <text evidence="2 4">Belongs to the bacterial solute-binding protein 3 family.</text>
</comment>
<dbReference type="EMBL" id="CP060637">
    <property type="protein sequence ID" value="QNM15709.1"/>
    <property type="molecule type" value="Genomic_DNA"/>
</dbReference>
<reference evidence="7 8" key="1">
    <citation type="submission" date="2020-08" db="EMBL/GenBank/DDBJ databases">
        <authorList>
            <person name="Liu C."/>
            <person name="Sun Q."/>
        </authorList>
    </citation>
    <scope>NUCLEOTIDE SEQUENCE [LARGE SCALE GENOMIC DNA]</scope>
    <source>
        <strain evidence="7 8">NSJ-57</strain>
    </source>
</reference>
<protein>
    <submittedName>
        <fullName evidence="7">Amino acid ABC transporter substrate-binding protein</fullName>
    </submittedName>
</protein>
<dbReference type="InterPro" id="IPR018313">
    <property type="entry name" value="SBP_3_CS"/>
</dbReference>
<keyword evidence="8" id="KW-1185">Reference proteome</keyword>
<dbReference type="SMART" id="SM00079">
    <property type="entry name" value="PBPe"/>
    <property type="match status" value="1"/>
</dbReference>
<dbReference type="GO" id="GO:0016020">
    <property type="term" value="C:membrane"/>
    <property type="evidence" value="ECO:0007669"/>
    <property type="project" value="InterPro"/>
</dbReference>
<evidence type="ECO:0000259" key="6">
    <source>
        <dbReference type="SMART" id="SM00079"/>
    </source>
</evidence>
<dbReference type="PROSITE" id="PS01039">
    <property type="entry name" value="SBP_BACTERIAL_3"/>
    <property type="match status" value="1"/>
</dbReference>
<dbReference type="Proteomes" id="UP000515913">
    <property type="component" value="Chromosome"/>
</dbReference>
<accession>A0A7G9GY27</accession>
<evidence type="ECO:0000256" key="4">
    <source>
        <dbReference type="RuleBase" id="RU003744"/>
    </source>
</evidence>
<dbReference type="InterPro" id="IPR001638">
    <property type="entry name" value="Solute-binding_3/MltF_N"/>
</dbReference>
<dbReference type="KEGG" id="fho:H9Q81_02395"/>
<dbReference type="GO" id="GO:0030313">
    <property type="term" value="C:cell envelope"/>
    <property type="evidence" value="ECO:0007669"/>
    <property type="project" value="UniProtKB-SubCell"/>
</dbReference>
<dbReference type="SUPFAM" id="SSF53850">
    <property type="entry name" value="Periplasmic binding protein-like II"/>
    <property type="match status" value="1"/>
</dbReference>
<sequence length="254" mass="28311">MKKILSVVLLIMGILSTVVFGKDNSLEKIKEKGYFTVGLDATFAPMGYRDENGQIVGFDVDLAKEVAKRMGVEVKFKPCEWDGIIFDLRSGNIDMVWNGMTVTPSRAKQVLFSQPYLANDQVIFTRKDQGTYTIDDLSGKVVGVQLGSSGAMAVENSKVKNDIKDVKKYSTNVEALMDLEAGRLDAVVMDEVSGNYYNQKKSTLNSSVEQLSKEEFAVALRKNDNSLTDEINKQLADMKIDGTYEQIKIKWFGK</sequence>
<organism evidence="7 8">
    <name type="scientific">Fusobacterium hominis</name>
    <dbReference type="NCBI Taxonomy" id="2764326"/>
    <lineage>
        <taxon>Bacteria</taxon>
        <taxon>Fusobacteriati</taxon>
        <taxon>Fusobacteriota</taxon>
        <taxon>Fusobacteriia</taxon>
        <taxon>Fusobacteriales</taxon>
        <taxon>Fusobacteriaceae</taxon>
        <taxon>Fusobacterium</taxon>
    </lineage>
</organism>
<dbReference type="AlphaFoldDB" id="A0A7G9GY27"/>
<name>A0A7G9GY27_9FUSO</name>
<gene>
    <name evidence="7" type="ORF">H9Q81_02395</name>
</gene>
<evidence type="ECO:0000256" key="1">
    <source>
        <dbReference type="ARBA" id="ARBA00004196"/>
    </source>
</evidence>
<evidence type="ECO:0000259" key="5">
    <source>
        <dbReference type="SMART" id="SM00062"/>
    </source>
</evidence>